<feature type="coiled-coil region" evidence="9">
    <location>
        <begin position="92"/>
        <end position="126"/>
    </location>
</feature>
<dbReference type="PANTHER" id="PTHR14594">
    <property type="entry name" value="CENTROSOMAL PROTEIN OF 70 KDA"/>
    <property type="match status" value="1"/>
</dbReference>
<dbReference type="OrthoDB" id="2020926at2759"/>
<dbReference type="GO" id="GO:0005813">
    <property type="term" value="C:centrosome"/>
    <property type="evidence" value="ECO:0007669"/>
    <property type="project" value="UniProtKB-SubCell"/>
</dbReference>
<keyword evidence="6 9" id="KW-0175">Coiled coil</keyword>
<keyword evidence="4" id="KW-0963">Cytoplasm</keyword>
<feature type="coiled-coil region" evidence="9">
    <location>
        <begin position="172"/>
        <end position="199"/>
    </location>
</feature>
<comment type="subunit">
    <text evidence="2">Directly interacts with tubulin-gamma; this interaction determines centrosomal localization.</text>
</comment>
<name>A0A9W2Y9Y6_BIOGL</name>
<keyword evidence="10" id="KW-1185">Reference proteome</keyword>
<dbReference type="RefSeq" id="XP_055859596.1">
    <property type="nucleotide sequence ID" value="XM_056003621.1"/>
</dbReference>
<evidence type="ECO:0000256" key="3">
    <source>
        <dbReference type="ARBA" id="ARBA00018408"/>
    </source>
</evidence>
<organism evidence="10 11">
    <name type="scientific">Biomphalaria glabrata</name>
    <name type="common">Bloodfluke planorb</name>
    <name type="synonym">Freshwater snail</name>
    <dbReference type="NCBI Taxonomy" id="6526"/>
    <lineage>
        <taxon>Eukaryota</taxon>
        <taxon>Metazoa</taxon>
        <taxon>Spiralia</taxon>
        <taxon>Lophotrochozoa</taxon>
        <taxon>Mollusca</taxon>
        <taxon>Gastropoda</taxon>
        <taxon>Heterobranchia</taxon>
        <taxon>Euthyneura</taxon>
        <taxon>Panpulmonata</taxon>
        <taxon>Hygrophila</taxon>
        <taxon>Lymnaeoidea</taxon>
        <taxon>Planorbidae</taxon>
        <taxon>Biomphalaria</taxon>
    </lineage>
</organism>
<gene>
    <name evidence="11" type="primary">LOC106051840</name>
</gene>
<evidence type="ECO:0000256" key="8">
    <source>
        <dbReference type="ARBA" id="ARBA00025273"/>
    </source>
</evidence>
<dbReference type="GO" id="GO:0060271">
    <property type="term" value="P:cilium assembly"/>
    <property type="evidence" value="ECO:0007669"/>
    <property type="project" value="InterPro"/>
</dbReference>
<dbReference type="InterPro" id="IPR037692">
    <property type="entry name" value="CEP70"/>
</dbReference>
<dbReference type="OMA" id="XLLCLID"/>
<keyword evidence="5" id="KW-0802">TPR repeat</keyword>
<proteinExistence type="predicted"/>
<evidence type="ECO:0000256" key="4">
    <source>
        <dbReference type="ARBA" id="ARBA00022490"/>
    </source>
</evidence>
<sequence>MADYGYRSSCSRLEFPNDDVSNYSDDQNTLHSSRDEIREWMDVNRKLRKHGLEAIHILPSNEVNLHSDRYICIDVESSHVLRTAIVSLILEVNRKDNMMQELTKSNSQLQKEVSQLTDEIDLLNAKSKDIKVMLECSRARVQEMERERSTPSFYSEETQRLRSSKSSVTSKCILLEAKVAEQEKELDRLRNEVNSFVKEEANRSKRQTQIVTDIKKRNSCNHSPVDQKCALYSCPCRINLLLDIIESYETQIQTLQRQLEGSRSEESITQDDGFSYSVEPRHNVQAIVKSYEKRLSEKEKKIKKLEEENKHLRLDLGSKYDGKDYRMLSQRVKKLERLLHLHNISIPGEKSVADPFERSKRYSTHLNDLDLLPLSQCQQYLKLVCKELDTDDLDCLVSTIQELKDEGQMSNRFHDYCKELAEIVEGLNEGCHRSRSTRLVKSPDNFLCDSNMRYYLEVIQNWRKDISGLGGLQDALNHLLDKVVPWMRAHMDRDHSVDEMTELVERVVHADKQETNKVLVEDVSRSTLESIVSHFQTLFDVPRISGIFPRMNDIYRTIGESKNVMNTLKSMLGLELETHASGLVDAVGKLCHIHNTTTAKQLKKLLQTDDLQGVIRRLEEHSEFFPAFHSIMHKLFDILGEDKYVYPRFVFQYIHISIYQFNIWTLLVNAKSSNRSFQLFFMMSENI</sequence>
<dbReference type="GeneID" id="106051840"/>
<dbReference type="AlphaFoldDB" id="A0A9W2Y9Y6"/>
<accession>A0A9W2Y9Y6</accession>
<feature type="coiled-coil region" evidence="9">
    <location>
        <begin position="238"/>
        <end position="315"/>
    </location>
</feature>
<evidence type="ECO:0000256" key="2">
    <source>
        <dbReference type="ARBA" id="ARBA00011832"/>
    </source>
</evidence>
<dbReference type="PANTHER" id="PTHR14594:SF1">
    <property type="entry name" value="CENTROSOMAL PROTEIN OF 70 KDA"/>
    <property type="match status" value="1"/>
</dbReference>
<keyword evidence="7" id="KW-0206">Cytoskeleton</keyword>
<evidence type="ECO:0000313" key="10">
    <source>
        <dbReference type="Proteomes" id="UP001165740"/>
    </source>
</evidence>
<evidence type="ECO:0000256" key="9">
    <source>
        <dbReference type="SAM" id="Coils"/>
    </source>
</evidence>
<evidence type="ECO:0000256" key="6">
    <source>
        <dbReference type="ARBA" id="ARBA00023054"/>
    </source>
</evidence>
<protein>
    <recommendedName>
        <fullName evidence="3">Centrosomal protein of 70 kDa</fullName>
    </recommendedName>
</protein>
<comment type="function">
    <text evidence="8">Plays a role in the organization of both preexisting and nascent microtubules in interphase cells. During mitosis, required for the organization and orientation of the mitotic spindle.</text>
</comment>
<comment type="subcellular location">
    <subcellularLocation>
        <location evidence="1">Cytoplasm</location>
        <location evidence="1">Cytoskeleton</location>
        <location evidence="1">Microtubule organizing center</location>
        <location evidence="1">Centrosome</location>
    </subcellularLocation>
</comment>
<evidence type="ECO:0000256" key="1">
    <source>
        <dbReference type="ARBA" id="ARBA00004300"/>
    </source>
</evidence>
<reference evidence="11" key="1">
    <citation type="submission" date="2025-08" db="UniProtKB">
        <authorList>
            <consortium name="RefSeq"/>
        </authorList>
    </citation>
    <scope>IDENTIFICATION</scope>
</reference>
<evidence type="ECO:0000313" key="11">
    <source>
        <dbReference type="RefSeq" id="XP_055859596.1"/>
    </source>
</evidence>
<dbReference type="Proteomes" id="UP001165740">
    <property type="component" value="Chromosome 11"/>
</dbReference>
<dbReference type="GO" id="GO:0070507">
    <property type="term" value="P:regulation of microtubule cytoskeleton organization"/>
    <property type="evidence" value="ECO:0007669"/>
    <property type="project" value="InterPro"/>
</dbReference>
<evidence type="ECO:0000256" key="5">
    <source>
        <dbReference type="ARBA" id="ARBA00022803"/>
    </source>
</evidence>
<evidence type="ECO:0000256" key="7">
    <source>
        <dbReference type="ARBA" id="ARBA00023212"/>
    </source>
</evidence>
<dbReference type="GO" id="GO:0043015">
    <property type="term" value="F:gamma-tubulin binding"/>
    <property type="evidence" value="ECO:0007669"/>
    <property type="project" value="InterPro"/>
</dbReference>